<dbReference type="GO" id="GO:0016855">
    <property type="term" value="F:racemase and epimerase activity, acting on amino acids and derivatives"/>
    <property type="evidence" value="ECO:0007669"/>
    <property type="project" value="InterPro"/>
</dbReference>
<reference evidence="2 3" key="1">
    <citation type="submission" date="2018-04" db="EMBL/GenBank/DDBJ databases">
        <title>Genomic Encyclopedia of Archaeal and Bacterial Type Strains, Phase II (KMG-II): from individual species to whole genera.</title>
        <authorList>
            <person name="Goeker M."/>
        </authorList>
    </citation>
    <scope>NUCLEOTIDE SEQUENCE [LARGE SCALE GENOMIC DNA]</scope>
    <source>
        <strain evidence="2 3">DSM 23382</strain>
    </source>
</reference>
<accession>A0A2T5UYR9</accession>
<protein>
    <submittedName>
        <fullName evidence="2">Glutamate racemase</fullName>
    </submittedName>
</protein>
<dbReference type="EMBL" id="QAYG01000011">
    <property type="protein sequence ID" value="PTW56630.1"/>
    <property type="molecule type" value="Genomic_DNA"/>
</dbReference>
<name>A0A2T5UYR9_9HYPH</name>
<feature type="domain" description="D-glutamate cyclase-like C-terminal" evidence="1">
    <location>
        <begin position="634"/>
        <end position="962"/>
    </location>
</feature>
<evidence type="ECO:0000259" key="1">
    <source>
        <dbReference type="Pfam" id="PF14336"/>
    </source>
</evidence>
<sequence>MCFMKPGFLRPKPDSNVKPHIDRKYSDTLKNKNNFRKDVSKDVSVTQTKLKTAKNQFNHFNSSKYPPVREFSALKGKLIPIEAATGSDDDIGLSKLDPSQAKLKLALVDSGMGGGMTAALLTGEVRQLGSYYCLPIGDKLGKTAAAYTAAMALWPLIAPLTNAQGEIDGHIAEHVIIACNSASVRKDDAIALMKEFCAAVAEGRCDIDLNDDLRRNVIDLHEKIGSQDGYLENRVHEIVSRTAEVGVENAVKLLERDSCAFIRVDSTNGTVKSGAYPDRIGDAIKAKFQVDDVSRQSLTQTVRQDGQDFKISHTVYTFQAGGEEKTVVVENRGNPAWVLDIEANRADTTGPELVRSSQAASARALEGALRHFGEQGIDLSQEVLGKLETNTPEISMLCCTHYPAMTEHLNSAYGEGVTFINQATVVEAMAEEIDPNATNPDRGPLNLALTIGSQNYGGTPGNLKPSVPDPDATAGTLRKVLDTTLKGARQAGDNRIRDIGAVKVFMQGDPGEPEDVNPKDISSLSAKGVRQQQFELIHEFIGLAMEKEILEEQGLVKMDDGTLRFVRDKEKPKLDKNPEAGKIYEKFPSQLSEKLDALGDLVIQGEARGMDTIGRFNDQGAQFRAAVSQIIAVRQNNANPENAIQRVGVLTGFTVVDNESGERIEGENDGPPGAAIIARTLLKQGLPVTMVTDRSNEAALVSALVGAGLATVTEASSGIPANLRTLDTLDIVPEFADGQLAFEVPDFNNRDIRPDDHGPRMREKGREAVRASVENLKGSNVQTMISIERPSPTEAGGNLVSMRGLSVEAFNLDMSLCLGDEESGFGPVSIAIGDGGNELGTGGVQPHVQNARGANLKPFVARGDYIGAKRSLATDVMILGGVSNNAGVALSMAIDAAMQDDPESWDADTWTADETTENRLHSTIAAYNNTISHMVGDVYHVEGEGGEIQERGMSVDGVNKENLNAVDGRRMGFFEESLRRWQQSNGNLPLGIGPDYTTEFRFAGSPRDTSHNDAFLHYVNVFAPVPVDDPLSPNRIIKAGSLFSSTKLD</sequence>
<dbReference type="Gene3D" id="3.90.1640.20">
    <property type="entry name" value="TON_0340"/>
    <property type="match status" value="2"/>
</dbReference>
<proteinExistence type="predicted"/>
<dbReference type="InterPro" id="IPR025504">
    <property type="entry name" value="GLUCM_C"/>
</dbReference>
<dbReference type="Proteomes" id="UP000244081">
    <property type="component" value="Unassembled WGS sequence"/>
</dbReference>
<organism evidence="2 3">
    <name type="scientific">Breoghania corrubedonensis</name>
    <dbReference type="NCBI Taxonomy" id="665038"/>
    <lineage>
        <taxon>Bacteria</taxon>
        <taxon>Pseudomonadati</taxon>
        <taxon>Pseudomonadota</taxon>
        <taxon>Alphaproteobacteria</taxon>
        <taxon>Hyphomicrobiales</taxon>
        <taxon>Stappiaceae</taxon>
        <taxon>Breoghania</taxon>
    </lineage>
</organism>
<dbReference type="InterPro" id="IPR001920">
    <property type="entry name" value="Asp/Glu_race"/>
</dbReference>
<gene>
    <name evidence="2" type="ORF">C8N35_11193</name>
</gene>
<comment type="caution">
    <text evidence="2">The sequence shown here is derived from an EMBL/GenBank/DDBJ whole genome shotgun (WGS) entry which is preliminary data.</text>
</comment>
<evidence type="ECO:0000313" key="2">
    <source>
        <dbReference type="EMBL" id="PTW56630.1"/>
    </source>
</evidence>
<keyword evidence="3" id="KW-1185">Reference proteome</keyword>
<dbReference type="Pfam" id="PF14336">
    <property type="entry name" value="GLUCM-like_C"/>
    <property type="match status" value="1"/>
</dbReference>
<dbReference type="AlphaFoldDB" id="A0A2T5UYR9"/>
<evidence type="ECO:0000313" key="3">
    <source>
        <dbReference type="Proteomes" id="UP000244081"/>
    </source>
</evidence>
<dbReference type="Gene3D" id="3.40.50.1860">
    <property type="match status" value="1"/>
</dbReference>